<sequence length="357" mass="40361">MRLQKRAWETKDPDTKSKETKFYLIWFPDELKYSVVEGKSIIEENHPSLKEKVHVKDANGTWEGIVYTSEKDGSGNEEETVNMKPPSKRKATKKPAEKAKKKRIVESDNDMSDDERGEGQGREMELGCELIREETSRVNKLLRNSKEQVNNGATEKHVGAQFEELFVGVYKRLDSIIEVLGRMVEQKEAGNLAIKPSCSTPIQPRQAGKVGILTSSPSQSSPSHGHEVNLVQPEDFSDDPDFIVKGVNLILDVPAKSKKPTLYATALMTHLFKDKEMREGRVEPGNMSKNKSLDQTKINLIKKCIRVKFTEKIYERSWPEIRTSMNQKCLDKLKYYLKHSQGSTSSQGSPSSEGSDL</sequence>
<dbReference type="Gene3D" id="1.10.10.2590">
    <property type="entry name" value="BEN domain"/>
    <property type="match status" value="1"/>
</dbReference>
<name>A0A9X0D9J2_9CNID</name>
<feature type="compositionally biased region" description="Acidic residues" evidence="1">
    <location>
        <begin position="107"/>
        <end position="116"/>
    </location>
</feature>
<protein>
    <recommendedName>
        <fullName evidence="2">BEN domain-containing protein</fullName>
    </recommendedName>
</protein>
<proteinExistence type="predicted"/>
<feature type="domain" description="BEN" evidence="2">
    <location>
        <begin position="215"/>
        <end position="336"/>
    </location>
</feature>
<reference evidence="3" key="1">
    <citation type="submission" date="2023-01" db="EMBL/GenBank/DDBJ databases">
        <title>Genome assembly of the deep-sea coral Lophelia pertusa.</title>
        <authorList>
            <person name="Herrera S."/>
            <person name="Cordes E."/>
        </authorList>
    </citation>
    <scope>NUCLEOTIDE SEQUENCE</scope>
    <source>
        <strain evidence="3">USNM1676648</strain>
        <tissue evidence="3">Polyp</tissue>
    </source>
</reference>
<evidence type="ECO:0000313" key="3">
    <source>
        <dbReference type="EMBL" id="KAJ7392337.1"/>
    </source>
</evidence>
<keyword evidence="4" id="KW-1185">Reference proteome</keyword>
<dbReference type="Proteomes" id="UP001163046">
    <property type="component" value="Unassembled WGS sequence"/>
</dbReference>
<dbReference type="AlphaFoldDB" id="A0A9X0D9J2"/>
<evidence type="ECO:0000259" key="2">
    <source>
        <dbReference type="PROSITE" id="PS51457"/>
    </source>
</evidence>
<dbReference type="OrthoDB" id="5988760at2759"/>
<feature type="compositionally biased region" description="Basic residues" evidence="1">
    <location>
        <begin position="86"/>
        <end position="103"/>
    </location>
</feature>
<evidence type="ECO:0000256" key="1">
    <source>
        <dbReference type="SAM" id="MobiDB-lite"/>
    </source>
</evidence>
<dbReference type="PROSITE" id="PS51457">
    <property type="entry name" value="BEN"/>
    <property type="match status" value="1"/>
</dbReference>
<comment type="caution">
    <text evidence="3">The sequence shown here is derived from an EMBL/GenBank/DDBJ whole genome shotgun (WGS) entry which is preliminary data.</text>
</comment>
<feature type="region of interest" description="Disordered" evidence="1">
    <location>
        <begin position="67"/>
        <end position="123"/>
    </location>
</feature>
<dbReference type="GO" id="GO:0003677">
    <property type="term" value="F:DNA binding"/>
    <property type="evidence" value="ECO:0007669"/>
    <property type="project" value="InterPro"/>
</dbReference>
<gene>
    <name evidence="3" type="ORF">OS493_011995</name>
</gene>
<accession>A0A9X0D9J2</accession>
<evidence type="ECO:0000313" key="4">
    <source>
        <dbReference type="Proteomes" id="UP001163046"/>
    </source>
</evidence>
<dbReference type="EMBL" id="MU825401">
    <property type="protein sequence ID" value="KAJ7392337.1"/>
    <property type="molecule type" value="Genomic_DNA"/>
</dbReference>
<dbReference type="InterPro" id="IPR018379">
    <property type="entry name" value="BEN_domain"/>
</dbReference>
<organism evidence="3 4">
    <name type="scientific">Desmophyllum pertusum</name>
    <dbReference type="NCBI Taxonomy" id="174260"/>
    <lineage>
        <taxon>Eukaryota</taxon>
        <taxon>Metazoa</taxon>
        <taxon>Cnidaria</taxon>
        <taxon>Anthozoa</taxon>
        <taxon>Hexacorallia</taxon>
        <taxon>Scleractinia</taxon>
        <taxon>Caryophylliina</taxon>
        <taxon>Caryophylliidae</taxon>
        <taxon>Desmophyllum</taxon>
    </lineage>
</organism>